<dbReference type="InterPro" id="IPR009875">
    <property type="entry name" value="PilZ_domain"/>
</dbReference>
<accession>A0A2Z2H6R5</accession>
<dbReference type="GO" id="GO:0035438">
    <property type="term" value="F:cyclic-di-GMP binding"/>
    <property type="evidence" value="ECO:0007669"/>
    <property type="project" value="InterPro"/>
</dbReference>
<evidence type="ECO:0000313" key="2">
    <source>
        <dbReference type="EMBL" id="ARS52974.1"/>
    </source>
</evidence>
<organism evidence="2 3">
    <name type="scientific">Kushneria konosiri</name>
    <dbReference type="NCBI Taxonomy" id="698828"/>
    <lineage>
        <taxon>Bacteria</taxon>
        <taxon>Pseudomonadati</taxon>
        <taxon>Pseudomonadota</taxon>
        <taxon>Gammaproteobacteria</taxon>
        <taxon>Oceanospirillales</taxon>
        <taxon>Halomonadaceae</taxon>
        <taxon>Kushneria</taxon>
    </lineage>
</organism>
<dbReference type="SUPFAM" id="SSF109604">
    <property type="entry name" value="HD-domain/PDEase-like"/>
    <property type="match status" value="1"/>
</dbReference>
<dbReference type="KEGG" id="kus:B9G99_08845"/>
<dbReference type="AlphaFoldDB" id="A0A2Z2H6R5"/>
<dbReference type="EMBL" id="CP021323">
    <property type="protein sequence ID" value="ARS52974.1"/>
    <property type="molecule type" value="Genomic_DNA"/>
</dbReference>
<gene>
    <name evidence="2" type="ORF">B9G99_08845</name>
</gene>
<dbReference type="Gene3D" id="1.10.3210.10">
    <property type="entry name" value="Hypothetical protein af1432"/>
    <property type="match status" value="1"/>
</dbReference>
<feature type="domain" description="PilZ" evidence="1">
    <location>
        <begin position="141"/>
        <end position="246"/>
    </location>
</feature>
<reference evidence="2 3" key="1">
    <citation type="journal article" date="2017" name="Int. J. Syst. Evol. Microbiol.">
        <title>Kushneria konosiri sp. nov., isolated from the Korean salt-fermented seafood Daemi-jeot.</title>
        <authorList>
            <person name="Yun J.H."/>
            <person name="Park S.K."/>
            <person name="Lee J.Y."/>
            <person name="Jung M.J."/>
            <person name="Bae J.W."/>
        </authorList>
    </citation>
    <scope>NUCLEOTIDE SEQUENCE [LARGE SCALE GENOMIC DNA]</scope>
    <source>
        <strain evidence="2 3">X49</strain>
    </source>
</reference>
<dbReference type="Pfam" id="PF07238">
    <property type="entry name" value="PilZ"/>
    <property type="match status" value="1"/>
</dbReference>
<dbReference type="CDD" id="cd00077">
    <property type="entry name" value="HDc"/>
    <property type="match status" value="1"/>
</dbReference>
<dbReference type="Gene3D" id="2.40.10.220">
    <property type="entry name" value="predicted glycosyltransferase like domains"/>
    <property type="match status" value="1"/>
</dbReference>
<name>A0A2Z2H6R5_9GAMM</name>
<dbReference type="Proteomes" id="UP000250025">
    <property type="component" value="Chromosome"/>
</dbReference>
<evidence type="ECO:0000313" key="3">
    <source>
        <dbReference type="Proteomes" id="UP000250025"/>
    </source>
</evidence>
<sequence length="473" mass="52767">MARTVTRRRVPKTLEQASLMETIEAEDLPQIEIRDTKHIAEVIEALSYHTHALSIRSGDTSTAYPVTLRRVDDKARTLSLSLLDAQSLDAAGLVNQSLTLLAEEDTEALRFEQLIALEVLRQKDVLKITCSLPETMHTTSKRNSRRITLLDGMQVPVSISLYENAAPITGRLNNLSIGGALLEVALGDSAPLRVNEFIAQLAIAFPNAENFTTMAHILHVNPAGRSRFAAIGVSFINTNRADVQRLTYLANETEREVAYRNGEGGRMSFPSPLYSSSEPGYKRTGRARRHTECSPLVNALLEVARQLHIFLLALQNHRPLPAKCVLKAADILLRLLEVNRQHLFYALHCLNDEPAWIQHSLNVSVRLGDLVLSEPEHAHRAREAVVAALLHDMGKMMLINDHLPSIDGQLDARQRQHLRSHVAELLKPLEGAAWLTPFMRHEVIECINERMDGSGYPGDSGQRPFLRSPAWLP</sequence>
<dbReference type="InterPro" id="IPR003607">
    <property type="entry name" value="HD/PDEase_dom"/>
</dbReference>
<evidence type="ECO:0000259" key="1">
    <source>
        <dbReference type="Pfam" id="PF07238"/>
    </source>
</evidence>
<protein>
    <recommendedName>
        <fullName evidence="1">PilZ domain-containing protein</fullName>
    </recommendedName>
</protein>
<keyword evidence="3" id="KW-1185">Reference proteome</keyword>
<proteinExistence type="predicted"/>